<dbReference type="EMBL" id="ML978155">
    <property type="protein sequence ID" value="KAF2036126.1"/>
    <property type="molecule type" value="Genomic_DNA"/>
</dbReference>
<evidence type="ECO:0000256" key="4">
    <source>
        <dbReference type="ARBA" id="ARBA00023136"/>
    </source>
</evidence>
<evidence type="ECO:0000313" key="7">
    <source>
        <dbReference type="Proteomes" id="UP000799777"/>
    </source>
</evidence>
<keyword evidence="3" id="KW-1133">Transmembrane helix</keyword>
<reference evidence="6" key="1">
    <citation type="journal article" date="2020" name="Stud. Mycol.">
        <title>101 Dothideomycetes genomes: a test case for predicting lifestyles and emergence of pathogens.</title>
        <authorList>
            <person name="Haridas S."/>
            <person name="Albert R."/>
            <person name="Binder M."/>
            <person name="Bloem J."/>
            <person name="Labutti K."/>
            <person name="Salamov A."/>
            <person name="Andreopoulos B."/>
            <person name="Baker S."/>
            <person name="Barry K."/>
            <person name="Bills G."/>
            <person name="Bluhm B."/>
            <person name="Cannon C."/>
            <person name="Castanera R."/>
            <person name="Culley D."/>
            <person name="Daum C."/>
            <person name="Ezra D."/>
            <person name="Gonzalez J."/>
            <person name="Henrissat B."/>
            <person name="Kuo A."/>
            <person name="Liang C."/>
            <person name="Lipzen A."/>
            <person name="Lutzoni F."/>
            <person name="Magnuson J."/>
            <person name="Mondo S."/>
            <person name="Nolan M."/>
            <person name="Ohm R."/>
            <person name="Pangilinan J."/>
            <person name="Park H.-J."/>
            <person name="Ramirez L."/>
            <person name="Alfaro M."/>
            <person name="Sun H."/>
            <person name="Tritt A."/>
            <person name="Yoshinaga Y."/>
            <person name="Zwiers L.-H."/>
            <person name="Turgeon B."/>
            <person name="Goodwin S."/>
            <person name="Spatafora J."/>
            <person name="Crous P."/>
            <person name="Grigoriev I."/>
        </authorList>
    </citation>
    <scope>NUCLEOTIDE SEQUENCE</scope>
    <source>
        <strain evidence="6">CBS 110217</strain>
    </source>
</reference>
<feature type="domain" description="Armadillo-like helical" evidence="5">
    <location>
        <begin position="400"/>
        <end position="624"/>
    </location>
</feature>
<evidence type="ECO:0000313" key="6">
    <source>
        <dbReference type="EMBL" id="KAF2036126.1"/>
    </source>
</evidence>
<proteinExistence type="predicted"/>
<name>A0A9P4HNC4_9PLEO</name>
<evidence type="ECO:0000256" key="3">
    <source>
        <dbReference type="ARBA" id="ARBA00022989"/>
    </source>
</evidence>
<dbReference type="OrthoDB" id="2012278at2759"/>
<dbReference type="AlphaFoldDB" id="A0A9P4HNC4"/>
<organism evidence="6 7">
    <name type="scientific">Setomelanomma holmii</name>
    <dbReference type="NCBI Taxonomy" id="210430"/>
    <lineage>
        <taxon>Eukaryota</taxon>
        <taxon>Fungi</taxon>
        <taxon>Dikarya</taxon>
        <taxon>Ascomycota</taxon>
        <taxon>Pezizomycotina</taxon>
        <taxon>Dothideomycetes</taxon>
        <taxon>Pleosporomycetidae</taxon>
        <taxon>Pleosporales</taxon>
        <taxon>Pleosporineae</taxon>
        <taxon>Phaeosphaeriaceae</taxon>
        <taxon>Setomelanomma</taxon>
    </lineage>
</organism>
<dbReference type="Pfam" id="PF08427">
    <property type="entry name" value="ARMH3_C"/>
    <property type="match status" value="1"/>
</dbReference>
<dbReference type="GO" id="GO:0005829">
    <property type="term" value="C:cytosol"/>
    <property type="evidence" value="ECO:0007669"/>
    <property type="project" value="TreeGrafter"/>
</dbReference>
<keyword evidence="7" id="KW-1185">Reference proteome</keyword>
<evidence type="ECO:0000256" key="2">
    <source>
        <dbReference type="ARBA" id="ARBA00022692"/>
    </source>
</evidence>
<dbReference type="PANTHER" id="PTHR13608:SF3">
    <property type="entry name" value="ARMADILLO-LIKE HELICAL DOMAIN-CONTAINING PROTEIN 3"/>
    <property type="match status" value="1"/>
</dbReference>
<keyword evidence="2" id="KW-0812">Transmembrane</keyword>
<dbReference type="SMART" id="SM01158">
    <property type="entry name" value="DUF1741"/>
    <property type="match status" value="1"/>
</dbReference>
<dbReference type="InterPro" id="IPR013636">
    <property type="entry name" value="ARMH3_C"/>
</dbReference>
<dbReference type="InterPro" id="IPR039868">
    <property type="entry name" value="ARMD3-like"/>
</dbReference>
<protein>
    <submittedName>
        <fullName evidence="6">DUF1741-domain-containing protein</fullName>
    </submittedName>
</protein>
<dbReference type="Proteomes" id="UP000799777">
    <property type="component" value="Unassembled WGS sequence"/>
</dbReference>
<keyword evidence="4" id="KW-0472">Membrane</keyword>
<accession>A0A9P4HNC4</accession>
<comment type="subcellular location">
    <subcellularLocation>
        <location evidence="1">Membrane</location>
    </subcellularLocation>
</comment>
<gene>
    <name evidence="6" type="ORF">EK21DRAFT_52498</name>
</gene>
<evidence type="ECO:0000259" key="5">
    <source>
        <dbReference type="SMART" id="SM01158"/>
    </source>
</evidence>
<sequence>MEPSPLTQDSRPQIFQPKIIRLYETLFKDDEDTELSDGFWQEFFLHRTDTAGLKSILESMPPDEMLHVQSHSQQLVRRAIQRIKQAKPPSDEVALETLTVFLDAALTKKYTNPSSDIISVLAGLHDADAVMTDFIATLDNVIRNGRSIPLRLRAVRATLSITAAGFHTALPSYFTHRDLFPSLMKYIQDCENSTQIAPAFYLLGLLTNYNKFEFQNPYRLRLDDFVNDAIIQKIIASFGDNCLKLRDVYIAVQDDLPEGWTLGSTLSYIGLGALAPGSRPSTPTPAAEETKSLFAALPGPAIGVLLSTYDFAHANKVFCYNLVTHQPEKKIDTSPLSAYLSLTSYLFQHAHRSTRAALYSYLSLFVVQILVEDQALIKRLCSEENKLSVRLCRQRQPYLPLGKGERVPATVILDIMIDGINHNLRRRLDVEFYTLCLGILLRSLSYLSRSKVRLAYHWSEVWRSLLSFIRFLTTYESDIKSNYRSPAMIDILVRLLACALSSGENFLPDPASYDDLFYKLTESGDVMVKFRDAFGLSSETGPMQTLINVSSHYHSLLEGSEGGKGRSKNLSPREVSNVIKQGYETLSIDTSEGLDRWEKFREADFKTLLKRIARAAVDDAKLFNEDV</sequence>
<dbReference type="GO" id="GO:0016020">
    <property type="term" value="C:membrane"/>
    <property type="evidence" value="ECO:0007669"/>
    <property type="project" value="UniProtKB-SubCell"/>
</dbReference>
<dbReference type="PANTHER" id="PTHR13608">
    <property type="entry name" value="ARMADILLO-LIKE HELICAL DOMAIN-CONTAINING PROTEIN 3"/>
    <property type="match status" value="1"/>
</dbReference>
<evidence type="ECO:0000256" key="1">
    <source>
        <dbReference type="ARBA" id="ARBA00004370"/>
    </source>
</evidence>
<comment type="caution">
    <text evidence="6">The sequence shown here is derived from an EMBL/GenBank/DDBJ whole genome shotgun (WGS) entry which is preliminary data.</text>
</comment>